<dbReference type="PROSITE" id="PS50887">
    <property type="entry name" value="GGDEF"/>
    <property type="match status" value="1"/>
</dbReference>
<dbReference type="InterPro" id="IPR007894">
    <property type="entry name" value="MASE2"/>
</dbReference>
<dbReference type="Gene3D" id="3.30.70.270">
    <property type="match status" value="1"/>
</dbReference>
<name>A0A4R6DXC8_9RHOO</name>
<keyword evidence="2" id="KW-0812">Transmembrane</keyword>
<dbReference type="EMBL" id="SNVV01000010">
    <property type="protein sequence ID" value="TDN49941.1"/>
    <property type="molecule type" value="Genomic_DNA"/>
</dbReference>
<dbReference type="CDD" id="cd01949">
    <property type="entry name" value="GGDEF"/>
    <property type="match status" value="1"/>
</dbReference>
<dbReference type="Pfam" id="PF12860">
    <property type="entry name" value="PAS_7"/>
    <property type="match status" value="1"/>
</dbReference>
<accession>A0A4R6DXC8</accession>
<dbReference type="SMART" id="SM00267">
    <property type="entry name" value="GGDEF"/>
    <property type="match status" value="1"/>
</dbReference>
<feature type="transmembrane region" description="Helical" evidence="2">
    <location>
        <begin position="88"/>
        <end position="114"/>
    </location>
</feature>
<comment type="caution">
    <text evidence="4">The sequence shown here is derived from an EMBL/GenBank/DDBJ whole genome shotgun (WGS) entry which is preliminary data.</text>
</comment>
<dbReference type="GO" id="GO:0043709">
    <property type="term" value="P:cell adhesion involved in single-species biofilm formation"/>
    <property type="evidence" value="ECO:0007669"/>
    <property type="project" value="TreeGrafter"/>
</dbReference>
<keyword evidence="2" id="KW-1133">Transmembrane helix</keyword>
<dbReference type="RefSeq" id="WP_133591933.1">
    <property type="nucleotide sequence ID" value="NZ_SNVV01000010.1"/>
</dbReference>
<sequence length="514" mass="57056">MLTANEPSLHAAQLGFARKSYLPRVLGLAVGSPLVLTVFHHTGAPLAEWIGLLLYCFVWPHLAWAWARRAGNPFRAEQRNLLVDQFAGGFWIALIGFNALPSALTITLLCMSSLTAGGMQLLGRGLAWQAAGLVLGLLLGGFRWLPESTMANILSCLPLLLTHPLLVAHTAHQAITKLRNKRAELEHQTRHDGLSGLYNRSHWEAQVRNEFARYRRAGLPATLVLTDIDHFKRINDDHGHEAGDDAIRRFAGLLRECLRTTDIAGRYGGEEFGMLLPQTRAKEARVLIERLRARLHETPLLDDTLVTASFGVAELSPDLDSHEAWMRLADQMLYRAKHQGRDRVAGLDFGEPPAATTPPLPPARQFGSARENGFALTALLSGLDSMRQPMALLDASDRLVLTNDAFRELHQLPPTVSTYAGLIRHCHSKQVGPRIGDAELDTWLRLTERKRHSHPNHVFDVYMVDGRRFRVTESTCAGWILMVLTQLNEEVPTAAALPYLPRQRVSPAPLSQAG</sequence>
<dbReference type="NCBIfam" id="TIGR00254">
    <property type="entry name" value="GGDEF"/>
    <property type="match status" value="1"/>
</dbReference>
<organism evidence="4 5">
    <name type="scientific">Azoarcus indigens</name>
    <dbReference type="NCBI Taxonomy" id="29545"/>
    <lineage>
        <taxon>Bacteria</taxon>
        <taxon>Pseudomonadati</taxon>
        <taxon>Pseudomonadota</taxon>
        <taxon>Betaproteobacteria</taxon>
        <taxon>Rhodocyclales</taxon>
        <taxon>Zoogloeaceae</taxon>
        <taxon>Azoarcus</taxon>
    </lineage>
</organism>
<feature type="domain" description="GGDEF" evidence="3">
    <location>
        <begin position="219"/>
        <end position="349"/>
    </location>
</feature>
<dbReference type="OrthoDB" id="9813903at2"/>
<dbReference type="InterPro" id="IPR050469">
    <property type="entry name" value="Diguanylate_Cyclase"/>
</dbReference>
<evidence type="ECO:0000256" key="2">
    <source>
        <dbReference type="SAM" id="Phobius"/>
    </source>
</evidence>
<dbReference type="InterPro" id="IPR029787">
    <property type="entry name" value="Nucleotide_cyclase"/>
</dbReference>
<dbReference type="InterPro" id="IPR043128">
    <property type="entry name" value="Rev_trsase/Diguanyl_cyclase"/>
</dbReference>
<feature type="transmembrane region" description="Helical" evidence="2">
    <location>
        <begin position="126"/>
        <end position="145"/>
    </location>
</feature>
<feature type="transmembrane region" description="Helical" evidence="2">
    <location>
        <begin position="21"/>
        <end position="40"/>
    </location>
</feature>
<proteinExistence type="predicted"/>
<dbReference type="PANTHER" id="PTHR45138">
    <property type="entry name" value="REGULATORY COMPONENTS OF SENSORY TRANSDUCTION SYSTEM"/>
    <property type="match status" value="1"/>
</dbReference>
<dbReference type="Pfam" id="PF00990">
    <property type="entry name" value="GGDEF"/>
    <property type="match status" value="1"/>
</dbReference>
<reference evidence="4 5" key="1">
    <citation type="submission" date="2019-03" db="EMBL/GenBank/DDBJ databases">
        <title>Genomic Encyclopedia of Type Strains, Phase IV (KMG-IV): sequencing the most valuable type-strain genomes for metagenomic binning, comparative biology and taxonomic classification.</title>
        <authorList>
            <person name="Goeker M."/>
        </authorList>
    </citation>
    <scope>NUCLEOTIDE SEQUENCE [LARGE SCALE GENOMIC DNA]</scope>
    <source>
        <strain evidence="4 5">DSM 12121</strain>
    </source>
</reference>
<feature type="transmembrane region" description="Helical" evidence="2">
    <location>
        <begin position="46"/>
        <end position="67"/>
    </location>
</feature>
<dbReference type="GO" id="GO:1902201">
    <property type="term" value="P:negative regulation of bacterial-type flagellum-dependent cell motility"/>
    <property type="evidence" value="ECO:0007669"/>
    <property type="project" value="TreeGrafter"/>
</dbReference>
<keyword evidence="2" id="KW-0472">Membrane</keyword>
<evidence type="ECO:0000259" key="3">
    <source>
        <dbReference type="PROSITE" id="PS50887"/>
    </source>
</evidence>
<dbReference type="Pfam" id="PF05230">
    <property type="entry name" value="MASE2"/>
    <property type="match status" value="1"/>
</dbReference>
<dbReference type="InterPro" id="IPR000160">
    <property type="entry name" value="GGDEF_dom"/>
</dbReference>
<dbReference type="Proteomes" id="UP000295129">
    <property type="component" value="Unassembled WGS sequence"/>
</dbReference>
<dbReference type="EC" id="2.7.7.65" evidence="1"/>
<evidence type="ECO:0000313" key="5">
    <source>
        <dbReference type="Proteomes" id="UP000295129"/>
    </source>
</evidence>
<keyword evidence="5" id="KW-1185">Reference proteome</keyword>
<dbReference type="AlphaFoldDB" id="A0A4R6DXC8"/>
<dbReference type="GO" id="GO:0005886">
    <property type="term" value="C:plasma membrane"/>
    <property type="evidence" value="ECO:0007669"/>
    <property type="project" value="TreeGrafter"/>
</dbReference>
<dbReference type="GO" id="GO:0052621">
    <property type="term" value="F:diguanylate cyclase activity"/>
    <property type="evidence" value="ECO:0007669"/>
    <property type="project" value="UniProtKB-EC"/>
</dbReference>
<protein>
    <recommendedName>
        <fullName evidence="1">diguanylate cyclase</fullName>
        <ecNumber evidence="1">2.7.7.65</ecNumber>
    </recommendedName>
</protein>
<evidence type="ECO:0000256" key="1">
    <source>
        <dbReference type="ARBA" id="ARBA00012528"/>
    </source>
</evidence>
<evidence type="ECO:0000313" key="4">
    <source>
        <dbReference type="EMBL" id="TDN49941.1"/>
    </source>
</evidence>
<dbReference type="PANTHER" id="PTHR45138:SF24">
    <property type="entry name" value="DIGUANYLATE CYCLASE DGCC-RELATED"/>
    <property type="match status" value="1"/>
</dbReference>
<dbReference type="SUPFAM" id="SSF55073">
    <property type="entry name" value="Nucleotide cyclase"/>
    <property type="match status" value="1"/>
</dbReference>
<dbReference type="FunFam" id="3.30.70.270:FF:000001">
    <property type="entry name" value="Diguanylate cyclase domain protein"/>
    <property type="match status" value="1"/>
</dbReference>
<gene>
    <name evidence="4" type="ORF">C7389_11033</name>
</gene>